<keyword evidence="2" id="KW-1185">Reference proteome</keyword>
<protein>
    <submittedName>
        <fullName evidence="1">Uncharacterized protein</fullName>
    </submittedName>
</protein>
<comment type="caution">
    <text evidence="1">The sequence shown here is derived from an EMBL/GenBank/DDBJ whole genome shotgun (WGS) entry which is preliminary data.</text>
</comment>
<dbReference type="Proteomes" id="UP000836387">
    <property type="component" value="Unassembled WGS sequence"/>
</dbReference>
<organism evidence="1 2">
    <name type="scientific">Clonostachys rosea f. rosea IK726</name>
    <dbReference type="NCBI Taxonomy" id="1349383"/>
    <lineage>
        <taxon>Eukaryota</taxon>
        <taxon>Fungi</taxon>
        <taxon>Dikarya</taxon>
        <taxon>Ascomycota</taxon>
        <taxon>Pezizomycotina</taxon>
        <taxon>Sordariomycetes</taxon>
        <taxon>Hypocreomycetidae</taxon>
        <taxon>Hypocreales</taxon>
        <taxon>Bionectriaceae</taxon>
        <taxon>Clonostachys</taxon>
    </lineage>
</organism>
<sequence length="118" mass="13429">MDSSRLSSSELVLMHSEFQSLRTRFTNDDIDSWAVLDLLNMVQSLFTHSESLEDELMSQYLALQNGKNQKNAERTHVGTDVCPDKGKGKGNNHGQRRKEFQGRRQAGEWVMSIGLTEQ</sequence>
<accession>A0ACA9UE67</accession>
<evidence type="ECO:0000313" key="1">
    <source>
        <dbReference type="EMBL" id="CAG9950868.1"/>
    </source>
</evidence>
<proteinExistence type="predicted"/>
<name>A0ACA9UE67_BIOOC</name>
<reference evidence="1" key="1">
    <citation type="submission" date="2020-04" db="EMBL/GenBank/DDBJ databases">
        <authorList>
            <person name="Broberg M."/>
        </authorList>
    </citation>
    <scope>NUCLEOTIDE SEQUENCE</scope>
</reference>
<evidence type="ECO:0000313" key="2">
    <source>
        <dbReference type="Proteomes" id="UP000836387"/>
    </source>
</evidence>
<reference evidence="1" key="2">
    <citation type="submission" date="2021-10" db="EMBL/GenBank/DDBJ databases">
        <authorList>
            <person name="Piombo E."/>
        </authorList>
    </citation>
    <scope>NUCLEOTIDE SEQUENCE</scope>
</reference>
<dbReference type="EMBL" id="CADEHS020000202">
    <property type="protein sequence ID" value="CAG9950868.1"/>
    <property type="molecule type" value="Genomic_DNA"/>
</dbReference>
<gene>
    <name evidence="1" type="ORF">CRV2_00019446</name>
</gene>